<dbReference type="GO" id="GO:0004553">
    <property type="term" value="F:hydrolase activity, hydrolyzing O-glycosyl compounds"/>
    <property type="evidence" value="ECO:0007669"/>
    <property type="project" value="InterPro"/>
</dbReference>
<dbReference type="Gene3D" id="3.20.20.80">
    <property type="entry name" value="Glycosidases"/>
    <property type="match status" value="1"/>
</dbReference>
<evidence type="ECO:0000259" key="4">
    <source>
        <dbReference type="SMART" id="SM00642"/>
    </source>
</evidence>
<organism evidence="5 6">
    <name type="scientific">Petrocella atlantisensis</name>
    <dbReference type="NCBI Taxonomy" id="2173034"/>
    <lineage>
        <taxon>Bacteria</taxon>
        <taxon>Bacillati</taxon>
        <taxon>Bacillota</taxon>
        <taxon>Clostridia</taxon>
        <taxon>Lachnospirales</taxon>
        <taxon>Vallitaleaceae</taxon>
        <taxon>Petrocella</taxon>
    </lineage>
</organism>
<dbReference type="Pfam" id="PF02903">
    <property type="entry name" value="Alpha-amylase_N"/>
    <property type="match status" value="1"/>
</dbReference>
<evidence type="ECO:0000256" key="2">
    <source>
        <dbReference type="ARBA" id="ARBA00022801"/>
    </source>
</evidence>
<evidence type="ECO:0000256" key="3">
    <source>
        <dbReference type="ARBA" id="ARBA00023295"/>
    </source>
</evidence>
<dbReference type="InterPro" id="IPR013783">
    <property type="entry name" value="Ig-like_fold"/>
</dbReference>
<gene>
    <name evidence="5" type="ORF">PATL70BA_2228</name>
</gene>
<dbReference type="InterPro" id="IPR014756">
    <property type="entry name" value="Ig_E-set"/>
</dbReference>
<protein>
    <submittedName>
        <fullName evidence="5">Alpha-glycosidase</fullName>
    </submittedName>
</protein>
<keyword evidence="2" id="KW-0378">Hydrolase</keyword>
<dbReference type="RefSeq" id="WP_330509865.1">
    <property type="nucleotide sequence ID" value="NZ_LR130778.1"/>
</dbReference>
<dbReference type="SMART" id="SM00642">
    <property type="entry name" value="Aamy"/>
    <property type="match status" value="1"/>
</dbReference>
<dbReference type="AlphaFoldDB" id="A0A3P7S7K5"/>
<reference evidence="5 6" key="1">
    <citation type="submission" date="2018-09" db="EMBL/GenBank/DDBJ databases">
        <authorList>
            <person name="Postec A."/>
        </authorList>
    </citation>
    <scope>NUCLEOTIDE SEQUENCE [LARGE SCALE GENOMIC DNA]</scope>
    <source>
        <strain evidence="5">70B-A</strain>
    </source>
</reference>
<sequence>MSDNLMNMHIPYEHLTRAQKLFLYVETRQPILDEKAIFSDGTNFYRMPQEPTSKDTIKIRIRTAKNNVEDVWLCSEGKKMPMSVEFSDELFDYYSAEMPPIAKLIKYYFEIHAGNLKCYYNKRGVTREPDAYYHFMMVPNFKTPDWAKGAVMYQIFVDRFNNGDPSNDVVDNEYLYVGKLAKKVKKWTQYPNPDGIREFYGGDLQGVMDKLDYLKELGVDVVYMNPIFVSPSNHKYDTQDYDSVDPHFGTIVLDGGKVLDELKPDNNNATKYITRTTEPANIEASNALFIKLVEKAHALGMKVILDGVFNHCGSFNKWMDREKFYAHARNYEAGAYTSNVSPYVTFFHFHNRQSWPDNPHYDGWWGYDTLPKLNFEGSPKLYRYVLEVAKKWVSPPYNADGWRLDVAADLGYTKEFNHQFWRDFRNTVKGANPEALILAEHYGDPSDWIKNGDQWDTVMNYDAFMEPITWFLTGMEKHSDEFRGDLLGNHRAFFDAMTHNMSRFQEQSLQVAMNELSNHDHSRFLTRTNHKVGRTHTHGPESASEDINFGIMKEAVVIQMTWPGAPTIYYGDEAGLCGWTDPDNRRAYPWGRENKELLNLHKCLISMRKACSALKTGSIKFLHGEHMVISYGRFDEQDKIVVVCNNGSEEKSVRIPVWEIGIRNMDVCQQTLETTKDAFFTNEVNYSVIKGHIEVKLLPHSAKIIKRKKTENQ</sequence>
<dbReference type="Proteomes" id="UP000279029">
    <property type="component" value="Chromosome"/>
</dbReference>
<keyword evidence="6" id="KW-1185">Reference proteome</keyword>
<dbReference type="Pfam" id="PF00128">
    <property type="entry name" value="Alpha-amylase"/>
    <property type="match status" value="2"/>
</dbReference>
<evidence type="ECO:0000256" key="1">
    <source>
        <dbReference type="ARBA" id="ARBA00008061"/>
    </source>
</evidence>
<proteinExistence type="inferred from homology"/>
<comment type="similarity">
    <text evidence="1">Belongs to the glycosyl hydrolase 13 family.</text>
</comment>
<dbReference type="PANTHER" id="PTHR10357">
    <property type="entry name" value="ALPHA-AMYLASE FAMILY MEMBER"/>
    <property type="match status" value="1"/>
</dbReference>
<feature type="domain" description="Glycosyl hydrolase family 13 catalytic" evidence="4">
    <location>
        <begin position="154"/>
        <end position="608"/>
    </location>
</feature>
<dbReference type="InterPro" id="IPR013780">
    <property type="entry name" value="Glyco_hydro_b"/>
</dbReference>
<dbReference type="PANTHER" id="PTHR10357:SF210">
    <property type="entry name" value="MALTODEXTRIN GLUCOSIDASE"/>
    <property type="match status" value="1"/>
</dbReference>
<dbReference type="Gene3D" id="2.60.40.1180">
    <property type="entry name" value="Golgi alpha-mannosidase II"/>
    <property type="match status" value="1"/>
</dbReference>
<dbReference type="Gene3D" id="2.60.40.10">
    <property type="entry name" value="Immunoglobulins"/>
    <property type="match status" value="1"/>
</dbReference>
<dbReference type="SUPFAM" id="SSF51445">
    <property type="entry name" value="(Trans)glycosidases"/>
    <property type="match status" value="1"/>
</dbReference>
<dbReference type="CDD" id="cd11338">
    <property type="entry name" value="AmyAc_CMD"/>
    <property type="match status" value="1"/>
</dbReference>
<dbReference type="EMBL" id="LR130778">
    <property type="protein sequence ID" value="VDN48119.1"/>
    <property type="molecule type" value="Genomic_DNA"/>
</dbReference>
<evidence type="ECO:0000313" key="6">
    <source>
        <dbReference type="Proteomes" id="UP000279029"/>
    </source>
</evidence>
<dbReference type="GO" id="GO:0005975">
    <property type="term" value="P:carbohydrate metabolic process"/>
    <property type="evidence" value="ECO:0007669"/>
    <property type="project" value="InterPro"/>
</dbReference>
<keyword evidence="3 5" id="KW-0326">Glycosidase</keyword>
<evidence type="ECO:0000313" key="5">
    <source>
        <dbReference type="EMBL" id="VDN48119.1"/>
    </source>
</evidence>
<dbReference type="InterPro" id="IPR006047">
    <property type="entry name" value="GH13_cat_dom"/>
</dbReference>
<dbReference type="InterPro" id="IPR017853">
    <property type="entry name" value="GH"/>
</dbReference>
<dbReference type="SUPFAM" id="SSF51011">
    <property type="entry name" value="Glycosyl hydrolase domain"/>
    <property type="match status" value="1"/>
</dbReference>
<name>A0A3P7S7K5_9FIRM</name>
<accession>A0A3P7S7K5</accession>
<dbReference type="InterPro" id="IPR004185">
    <property type="entry name" value="Glyco_hydro_13_lg-like_dom"/>
</dbReference>
<dbReference type="KEGG" id="cbar:PATL70BA_2228"/>
<dbReference type="CDD" id="cd02857">
    <property type="entry name" value="E_set_CDase_PDE_N"/>
    <property type="match status" value="1"/>
</dbReference>
<dbReference type="SUPFAM" id="SSF81296">
    <property type="entry name" value="E set domains"/>
    <property type="match status" value="1"/>
</dbReference>